<accession>A0A5N5QUN0</accession>
<proteinExistence type="predicted"/>
<feature type="compositionally biased region" description="Polar residues" evidence="1">
    <location>
        <begin position="1274"/>
        <end position="1288"/>
    </location>
</feature>
<feature type="compositionally biased region" description="Basic and acidic residues" evidence="1">
    <location>
        <begin position="670"/>
        <end position="684"/>
    </location>
</feature>
<protein>
    <submittedName>
        <fullName evidence="3">TBC1 domain family member 2A</fullName>
    </submittedName>
</protein>
<dbReference type="OrthoDB" id="159449at2759"/>
<feature type="compositionally biased region" description="Low complexity" evidence="1">
    <location>
        <begin position="1190"/>
        <end position="1209"/>
    </location>
</feature>
<dbReference type="InterPro" id="IPR050302">
    <property type="entry name" value="Rab_GAP_TBC_domain"/>
</dbReference>
<feature type="region of interest" description="Disordered" evidence="1">
    <location>
        <begin position="1266"/>
        <end position="1331"/>
    </location>
</feature>
<feature type="compositionally biased region" description="Low complexity" evidence="1">
    <location>
        <begin position="693"/>
        <end position="707"/>
    </location>
</feature>
<feature type="region of interest" description="Disordered" evidence="1">
    <location>
        <begin position="83"/>
        <end position="115"/>
    </location>
</feature>
<comment type="caution">
    <text evidence="3">The sequence shown here is derived from an EMBL/GenBank/DDBJ whole genome shotgun (WGS) entry which is preliminary data.</text>
</comment>
<feature type="region of interest" description="Disordered" evidence="1">
    <location>
        <begin position="1053"/>
        <end position="1128"/>
    </location>
</feature>
<dbReference type="PANTHER" id="PTHR47219:SF9">
    <property type="entry name" value="GTPASE ACTIVATING PROTEIN AND CENTROSOME-ASSOCIATED, ISOFORM B"/>
    <property type="match status" value="1"/>
</dbReference>
<dbReference type="SMART" id="SM00164">
    <property type="entry name" value="TBC"/>
    <property type="match status" value="1"/>
</dbReference>
<dbReference type="GO" id="GO:0031267">
    <property type="term" value="F:small GTPase binding"/>
    <property type="evidence" value="ECO:0007669"/>
    <property type="project" value="TreeGrafter"/>
</dbReference>
<dbReference type="PROSITE" id="PS50086">
    <property type="entry name" value="TBC_RABGAP"/>
    <property type="match status" value="1"/>
</dbReference>
<feature type="region of interest" description="Disordered" evidence="1">
    <location>
        <begin position="144"/>
        <end position="342"/>
    </location>
</feature>
<feature type="compositionally biased region" description="Acidic residues" evidence="1">
    <location>
        <begin position="427"/>
        <end position="441"/>
    </location>
</feature>
<dbReference type="SUPFAM" id="SSF50044">
    <property type="entry name" value="SH3-domain"/>
    <property type="match status" value="1"/>
</dbReference>
<feature type="region of interest" description="Disordered" evidence="1">
    <location>
        <begin position="995"/>
        <end position="1026"/>
    </location>
</feature>
<feature type="region of interest" description="Disordered" evidence="1">
    <location>
        <begin position="1142"/>
        <end position="1239"/>
    </location>
</feature>
<feature type="compositionally biased region" description="Polar residues" evidence="1">
    <location>
        <begin position="269"/>
        <end position="278"/>
    </location>
</feature>
<feature type="compositionally biased region" description="Polar residues" evidence="1">
    <location>
        <begin position="1055"/>
        <end position="1064"/>
    </location>
</feature>
<feature type="region of interest" description="Disordered" evidence="1">
    <location>
        <begin position="416"/>
        <end position="622"/>
    </location>
</feature>
<feature type="compositionally biased region" description="Polar residues" evidence="1">
    <location>
        <begin position="215"/>
        <end position="249"/>
    </location>
</feature>
<feature type="compositionally biased region" description="Low complexity" evidence="1">
    <location>
        <begin position="1096"/>
        <end position="1106"/>
    </location>
</feature>
<gene>
    <name evidence="3" type="ORF">CTheo_1250</name>
</gene>
<dbReference type="InterPro" id="IPR035969">
    <property type="entry name" value="Rab-GAP_TBC_sf"/>
</dbReference>
<dbReference type="Gene3D" id="1.10.8.270">
    <property type="entry name" value="putative rabgap domain of human tbc1 domain family member 14 like domains"/>
    <property type="match status" value="1"/>
</dbReference>
<feature type="compositionally biased region" description="Basic and acidic residues" evidence="1">
    <location>
        <begin position="1613"/>
        <end position="1631"/>
    </location>
</feature>
<feature type="compositionally biased region" description="Polar residues" evidence="1">
    <location>
        <begin position="1071"/>
        <end position="1081"/>
    </location>
</feature>
<dbReference type="EMBL" id="SSOP01000010">
    <property type="protein sequence ID" value="KAB5595378.1"/>
    <property type="molecule type" value="Genomic_DNA"/>
</dbReference>
<feature type="region of interest" description="Disordered" evidence="1">
    <location>
        <begin position="368"/>
        <end position="404"/>
    </location>
</feature>
<feature type="region of interest" description="Disordered" evidence="1">
    <location>
        <begin position="1613"/>
        <end position="1642"/>
    </location>
</feature>
<dbReference type="InterPro" id="IPR000195">
    <property type="entry name" value="Rab-GAP-TBC_dom"/>
</dbReference>
<evidence type="ECO:0000259" key="2">
    <source>
        <dbReference type="PROSITE" id="PS50086"/>
    </source>
</evidence>
<feature type="compositionally biased region" description="Pro residues" evidence="1">
    <location>
        <begin position="806"/>
        <end position="817"/>
    </location>
</feature>
<feature type="compositionally biased region" description="Polar residues" evidence="1">
    <location>
        <begin position="1312"/>
        <end position="1331"/>
    </location>
</feature>
<evidence type="ECO:0000256" key="1">
    <source>
        <dbReference type="SAM" id="MobiDB-lite"/>
    </source>
</evidence>
<feature type="compositionally biased region" description="Basic and acidic residues" evidence="1">
    <location>
        <begin position="446"/>
        <end position="460"/>
    </location>
</feature>
<feature type="region of interest" description="Disordered" evidence="1">
    <location>
        <begin position="756"/>
        <end position="919"/>
    </location>
</feature>
<sequence length="1642" mass="174896">MESADLARWQRFAAKGGIGKATALVDRIAERDGDLMFLKDDQVTVLMQLPQAGYYLGFCEGVVGRFAVADVQVHGKLKRAVMARRPASGNPGSPSASPIALTTTPSPVVPHTTYSPVHNQSVDNFASNAHSGNSLVGVSAWLASQPSPQQQENSEPEAEPAEPHRIESISSHPSSHNRDSPTNNNTLLPNSKSADRTPPASPTPLRVDTAAVTAQRESQSLASLVSTEASPLSDTSAYSFHRQPGTTEFGQEYEEPPRRNEAHDRRNPSRITRNSPAQSQPPLPRDADANSQLESSHSRTSSSSVGDPFQHDEPSSRLSQPAALAVSRGGALQLDTTGSSLTSTEIIKTPLADGGPDLGVQVREEQEEGLYNVDRGSKDSLHSDEASAASRWDQPDAGSNTRVVSDGAAEIGLSLLGGLLGAGGGDTESESDYGQASEDESLTANRRYEEDSSQKREASEGLRASQSQASMASRSFTPPFGFELESTTNTSEAAGRQSLVQTEDEDAELAVGDIQGTPAQHSRDTSADNAETPTESPRKSRMNISSPAPAAAREGDLSDESDYGEQVQRSPVSFARPQRPSEDNAARRLSVDSFQHPADDADFDLPPVRPPYHRSSTSVRSFTSSDAGGYYDDGIYDHYRYSQASMAARSIRMSMFAGAEEVPPLPNGSELEKGAGVAERRGREQQFAPLNLSSPKSSHGPMSSPGSQAQFSPSLHGPKSPSIRSPLGQGEPTSPPPMIPEMPISAGLMFRSQTKTADDVEVEAGNENEGKQADRPSLTLATEATGLAPSATIGGSSPSPGGLAPPLSPNPSVPPSPSLSSNLASTLRQALEQQRGPEPEPEPEMETKSIDEGESVPQVLVMETTPPQGQPPAYEPSPIASLQRRPSRFAPHPNAPKPAHMFNSNYLTPGEGADQSQSGPPQMLLHEVLQLVAQRLRAGELAGRSPTIHGRTQSELALSSVPVPISFVFDPDGRSAFAFNRVVGVPQRAIGVAQRSASMNASPGSPARAGEYVGSKLRPRSRSFSEVPQEQLLVMKVAGETSAPQTPSLARLGSAANTAPSTPLTPGLPTQPATPGPSQGHTAPATPIVPNTPVHQSPIQSSPSSPVKHPMTPSPNAPSPGTSKSPFRGLRQVASNTMMRVGLHSNPIPSRQSSDNFQRPTNDSSAPGPQRKPSADITRSGAGPAGVYGPSPASISSSPMASSNISLPSKVSSPGLRMTRVNGPLADTPTTPLSPAGSAQLAEETVHYNDMDFDMIKPVRGRVSLVRTSEEGRQSISRSSQHSDLPRTQQDDEGPESSPVSPIAPTPMHQARTPSTSTLLTKAGSHNSLTTSDSITAHISREQRWISTMQTVSSSSVRRNKKIKKLLLEGVPASVRGVVWLYLTDSKARRMVGLYSQLGKRGKVPATAEIVKDIQQCFAAQPHLQAPDGPVASILQAYLTMVPDVTYSRGLCQAAGNLLLHSPEEDAFWTFVALMDKHLRGYCAVNSLQMEADAIFFAKTLESNDSQLAAKLFRELGLQASDFCKPWILSGFVGAVPPEYSCRIWDVFLFEGAPFLFRVALALLIGLKKQLMALTPNSSPSALNILLSVPSQLLPTDPDQLIASAYSVKFKDDDMRKSRPKTEAQLRKEPGFARPALNTLRK</sequence>
<feature type="compositionally biased region" description="Low complexity" evidence="1">
    <location>
        <begin position="788"/>
        <end position="805"/>
    </location>
</feature>
<feature type="compositionally biased region" description="Polar residues" evidence="1">
    <location>
        <begin position="168"/>
        <end position="192"/>
    </location>
</feature>
<dbReference type="PANTHER" id="PTHR47219">
    <property type="entry name" value="RAB GTPASE-ACTIVATING PROTEIN 1-LIKE"/>
    <property type="match status" value="1"/>
</dbReference>
<feature type="compositionally biased region" description="Basic and acidic residues" evidence="1">
    <location>
        <begin position="579"/>
        <end position="590"/>
    </location>
</feature>
<feature type="compositionally biased region" description="Low complexity" evidence="1">
    <location>
        <begin position="144"/>
        <end position="153"/>
    </location>
</feature>
<feature type="region of interest" description="Disordered" evidence="1">
    <location>
        <begin position="661"/>
        <end position="743"/>
    </location>
</feature>
<feature type="compositionally biased region" description="Basic and acidic residues" evidence="1">
    <location>
        <begin position="375"/>
        <end position="385"/>
    </location>
</feature>
<feature type="domain" description="Rab-GAP TBC" evidence="2">
    <location>
        <begin position="1370"/>
        <end position="1552"/>
    </location>
</feature>
<dbReference type="Gene3D" id="1.10.472.80">
    <property type="entry name" value="Ypt/Rab-GAP domain of gyp1p, domain 3"/>
    <property type="match status" value="1"/>
</dbReference>
<dbReference type="SUPFAM" id="SSF47923">
    <property type="entry name" value="Ypt/Rab-GAP domain of gyp1p"/>
    <property type="match status" value="2"/>
</dbReference>
<feature type="compositionally biased region" description="Basic and acidic residues" evidence="1">
    <location>
        <begin position="255"/>
        <end position="267"/>
    </location>
</feature>
<feature type="compositionally biased region" description="Low complexity" evidence="1">
    <location>
        <begin position="291"/>
        <end position="304"/>
    </location>
</feature>
<reference evidence="3 4" key="1">
    <citation type="journal article" date="2019" name="Fungal Biol. Biotechnol.">
        <title>Draft genome sequence of fastidious pathogen Ceratobasidium theobromae, which causes vascular-streak dieback in Theobroma cacao.</title>
        <authorList>
            <person name="Ali S.S."/>
            <person name="Asman A."/>
            <person name="Shao J."/>
            <person name="Firmansyah A.P."/>
            <person name="Susilo A.W."/>
            <person name="Rosmana A."/>
            <person name="McMahon P."/>
            <person name="Junaid M."/>
            <person name="Guest D."/>
            <person name="Kheng T.Y."/>
            <person name="Meinhardt L.W."/>
            <person name="Bailey B.A."/>
        </authorList>
    </citation>
    <scope>NUCLEOTIDE SEQUENCE [LARGE SCALE GENOMIC DNA]</scope>
    <source>
        <strain evidence="3 4">CT2</strain>
    </source>
</reference>
<dbReference type="InterPro" id="IPR036028">
    <property type="entry name" value="SH3-like_dom_sf"/>
</dbReference>
<keyword evidence="4" id="KW-1185">Reference proteome</keyword>
<evidence type="ECO:0000313" key="4">
    <source>
        <dbReference type="Proteomes" id="UP000383932"/>
    </source>
</evidence>
<dbReference type="Pfam" id="PF00566">
    <property type="entry name" value="RabGAP-TBC"/>
    <property type="match status" value="1"/>
</dbReference>
<name>A0A5N5QUN0_9AGAM</name>
<feature type="compositionally biased region" description="Low complexity" evidence="1">
    <location>
        <begin position="463"/>
        <end position="475"/>
    </location>
</feature>
<dbReference type="GO" id="GO:0005096">
    <property type="term" value="F:GTPase activator activity"/>
    <property type="evidence" value="ECO:0007669"/>
    <property type="project" value="TreeGrafter"/>
</dbReference>
<feature type="compositionally biased region" description="Low complexity" evidence="1">
    <location>
        <begin position="86"/>
        <end position="115"/>
    </location>
</feature>
<organism evidence="3 4">
    <name type="scientific">Ceratobasidium theobromae</name>
    <dbReference type="NCBI Taxonomy" id="1582974"/>
    <lineage>
        <taxon>Eukaryota</taxon>
        <taxon>Fungi</taxon>
        <taxon>Dikarya</taxon>
        <taxon>Basidiomycota</taxon>
        <taxon>Agaricomycotina</taxon>
        <taxon>Agaricomycetes</taxon>
        <taxon>Cantharellales</taxon>
        <taxon>Ceratobasidiaceae</taxon>
        <taxon>Ceratobasidium</taxon>
    </lineage>
</organism>
<dbReference type="Proteomes" id="UP000383932">
    <property type="component" value="Unassembled WGS sequence"/>
</dbReference>
<feature type="compositionally biased region" description="Polar residues" evidence="1">
    <location>
        <begin position="1147"/>
        <end position="1167"/>
    </location>
</feature>
<evidence type="ECO:0000313" key="3">
    <source>
        <dbReference type="EMBL" id="KAB5595378.1"/>
    </source>
</evidence>